<name>A0A7J6NLQ5_PEROL</name>
<protein>
    <recommendedName>
        <fullName evidence="11">Cytochrome P450</fullName>
    </recommendedName>
</protein>
<keyword evidence="5 6" id="KW-0349">Heme</keyword>
<evidence type="ECO:0000313" key="9">
    <source>
        <dbReference type="Proteomes" id="UP000541610"/>
    </source>
</evidence>
<keyword evidence="3 6" id="KW-0560">Oxidoreductase</keyword>
<evidence type="ECO:0000313" key="10">
    <source>
        <dbReference type="Proteomes" id="UP000574390"/>
    </source>
</evidence>
<evidence type="ECO:0008006" key="11">
    <source>
        <dbReference type="Google" id="ProtNLM"/>
    </source>
</evidence>
<proteinExistence type="inferred from homology"/>
<keyword evidence="2 5" id="KW-0479">Metal-binding</keyword>
<evidence type="ECO:0000256" key="4">
    <source>
        <dbReference type="ARBA" id="ARBA00023004"/>
    </source>
</evidence>
<feature type="binding site" description="axial binding residue" evidence="5">
    <location>
        <position position="125"/>
    </location>
    <ligand>
        <name>heme</name>
        <dbReference type="ChEBI" id="CHEBI:30413"/>
    </ligand>
    <ligandPart>
        <name>Fe</name>
        <dbReference type="ChEBI" id="CHEBI:18248"/>
    </ligandPart>
</feature>
<evidence type="ECO:0000313" key="7">
    <source>
        <dbReference type="EMBL" id="KAF4684774.1"/>
    </source>
</evidence>
<comment type="caution">
    <text evidence="7">The sequence shown here is derived from an EMBL/GenBank/DDBJ whole genome shotgun (WGS) entry which is preliminary data.</text>
</comment>
<dbReference type="AlphaFoldDB" id="A0A7J6NLQ5"/>
<dbReference type="EMBL" id="JABANP010000294">
    <property type="protein sequence ID" value="KAF4684774.1"/>
    <property type="molecule type" value="Genomic_DNA"/>
</dbReference>
<comment type="similarity">
    <text evidence="6">Belongs to the cytochrome P450 family.</text>
</comment>
<dbReference type="InterPro" id="IPR050121">
    <property type="entry name" value="Cytochrome_P450_monoxygenase"/>
</dbReference>
<reference evidence="9 10" key="1">
    <citation type="submission" date="2020-04" db="EMBL/GenBank/DDBJ databases">
        <title>Perkinsus olseni comparative genomics.</title>
        <authorList>
            <person name="Bogema D.R."/>
        </authorList>
    </citation>
    <scope>NUCLEOTIDE SEQUENCE [LARGE SCALE GENOMIC DNA]</scope>
    <source>
        <strain evidence="7">00978-12</strain>
        <strain evidence="8">ATCC PRA-205</strain>
    </source>
</reference>
<evidence type="ECO:0000256" key="1">
    <source>
        <dbReference type="ARBA" id="ARBA00001971"/>
    </source>
</evidence>
<dbReference type="Proteomes" id="UP000574390">
    <property type="component" value="Unassembled WGS sequence"/>
</dbReference>
<organism evidence="7 9">
    <name type="scientific">Perkinsus olseni</name>
    <name type="common">Perkinsus atlanticus</name>
    <dbReference type="NCBI Taxonomy" id="32597"/>
    <lineage>
        <taxon>Eukaryota</taxon>
        <taxon>Sar</taxon>
        <taxon>Alveolata</taxon>
        <taxon>Perkinsozoa</taxon>
        <taxon>Perkinsea</taxon>
        <taxon>Perkinsida</taxon>
        <taxon>Perkinsidae</taxon>
        <taxon>Perkinsus</taxon>
    </lineage>
</organism>
<evidence type="ECO:0000256" key="6">
    <source>
        <dbReference type="RuleBase" id="RU000461"/>
    </source>
</evidence>
<accession>A0A7J6NLQ5</accession>
<sequence>MTRDRFPWNLNPAKARAEVDALGHDPKTIADLNQLPYVECCILETPRLQLPSLFLFNECIADTSVDGHRIPRGTVDAVLLHKAMVAESQGGTTFRPERWFIRDSSAIDQARVRDHLAFGAGPRQCPGQNMALREATIILALILRHFDDIKVNHSPNGVRGKAAFTYWPENLELRMYQRFF</sequence>
<dbReference type="SUPFAM" id="SSF48264">
    <property type="entry name" value="Cytochrome P450"/>
    <property type="match status" value="1"/>
</dbReference>
<dbReference type="PANTHER" id="PTHR24305:SF235">
    <property type="entry name" value="CYTOCHROME P450 MONOOXYGENASE APDB-RELATED"/>
    <property type="match status" value="1"/>
</dbReference>
<comment type="cofactor">
    <cofactor evidence="1 5">
        <name>heme</name>
        <dbReference type="ChEBI" id="CHEBI:30413"/>
    </cofactor>
</comment>
<dbReference type="Pfam" id="PF00067">
    <property type="entry name" value="p450"/>
    <property type="match status" value="1"/>
</dbReference>
<dbReference type="GO" id="GO:0016705">
    <property type="term" value="F:oxidoreductase activity, acting on paired donors, with incorporation or reduction of molecular oxygen"/>
    <property type="evidence" value="ECO:0007669"/>
    <property type="project" value="InterPro"/>
</dbReference>
<evidence type="ECO:0000256" key="2">
    <source>
        <dbReference type="ARBA" id="ARBA00022723"/>
    </source>
</evidence>
<dbReference type="GO" id="GO:0005506">
    <property type="term" value="F:iron ion binding"/>
    <property type="evidence" value="ECO:0007669"/>
    <property type="project" value="InterPro"/>
</dbReference>
<dbReference type="PROSITE" id="PS00086">
    <property type="entry name" value="CYTOCHROME_P450"/>
    <property type="match status" value="1"/>
</dbReference>
<dbReference type="GO" id="GO:0020037">
    <property type="term" value="F:heme binding"/>
    <property type="evidence" value="ECO:0007669"/>
    <property type="project" value="InterPro"/>
</dbReference>
<dbReference type="GO" id="GO:0004497">
    <property type="term" value="F:monooxygenase activity"/>
    <property type="evidence" value="ECO:0007669"/>
    <property type="project" value="UniProtKB-KW"/>
</dbReference>
<dbReference type="InterPro" id="IPR036396">
    <property type="entry name" value="Cyt_P450_sf"/>
</dbReference>
<dbReference type="InterPro" id="IPR002403">
    <property type="entry name" value="Cyt_P450_E_grp-IV"/>
</dbReference>
<dbReference type="Proteomes" id="UP000541610">
    <property type="component" value="Unassembled WGS sequence"/>
</dbReference>
<dbReference type="PANTHER" id="PTHR24305">
    <property type="entry name" value="CYTOCHROME P450"/>
    <property type="match status" value="1"/>
</dbReference>
<dbReference type="GO" id="GO:0044550">
    <property type="term" value="P:secondary metabolite biosynthetic process"/>
    <property type="evidence" value="ECO:0007669"/>
    <property type="project" value="UniProtKB-ARBA"/>
</dbReference>
<keyword evidence="6" id="KW-0503">Monooxygenase</keyword>
<dbReference type="OrthoDB" id="290742at2759"/>
<dbReference type="Gene3D" id="1.10.630.10">
    <property type="entry name" value="Cytochrome P450"/>
    <property type="match status" value="1"/>
</dbReference>
<dbReference type="CDD" id="cd00302">
    <property type="entry name" value="cytochrome_P450"/>
    <property type="match status" value="1"/>
</dbReference>
<dbReference type="InterPro" id="IPR001128">
    <property type="entry name" value="Cyt_P450"/>
</dbReference>
<dbReference type="EMBL" id="JABANM010035417">
    <property type="protein sequence ID" value="KAF4698054.1"/>
    <property type="molecule type" value="Genomic_DNA"/>
</dbReference>
<evidence type="ECO:0000313" key="8">
    <source>
        <dbReference type="EMBL" id="KAF4698054.1"/>
    </source>
</evidence>
<keyword evidence="4 5" id="KW-0408">Iron</keyword>
<evidence type="ECO:0000256" key="3">
    <source>
        <dbReference type="ARBA" id="ARBA00023002"/>
    </source>
</evidence>
<dbReference type="PRINTS" id="PR00465">
    <property type="entry name" value="EP450IV"/>
</dbReference>
<dbReference type="InterPro" id="IPR017972">
    <property type="entry name" value="Cyt_P450_CS"/>
</dbReference>
<evidence type="ECO:0000256" key="5">
    <source>
        <dbReference type="PIRSR" id="PIRSR602403-1"/>
    </source>
</evidence>
<gene>
    <name evidence="7" type="ORF">FOZ60_007331</name>
    <name evidence="8" type="ORF">FOZ62_007127</name>
</gene>